<accession>A0A072NMT5</accession>
<protein>
    <recommendedName>
        <fullName evidence="3">Thiol-disulfide oxidoreductase DCC</fullName>
    </recommendedName>
</protein>
<dbReference type="InterPro" id="IPR052927">
    <property type="entry name" value="DCC_oxidoreductase"/>
</dbReference>
<evidence type="ECO:0000313" key="2">
    <source>
        <dbReference type="Proteomes" id="UP000027936"/>
    </source>
</evidence>
<dbReference type="PANTHER" id="PTHR33639:SF2">
    <property type="entry name" value="DUF393 DOMAIN-CONTAINING PROTEIN"/>
    <property type="match status" value="1"/>
</dbReference>
<organism evidence="1 2">
    <name type="scientific">Schinkia azotoformans MEV2011</name>
    <dbReference type="NCBI Taxonomy" id="1348973"/>
    <lineage>
        <taxon>Bacteria</taxon>
        <taxon>Bacillati</taxon>
        <taxon>Bacillota</taxon>
        <taxon>Bacilli</taxon>
        <taxon>Bacillales</taxon>
        <taxon>Bacillaceae</taxon>
        <taxon>Calidifontibacillus/Schinkia group</taxon>
        <taxon>Schinkia</taxon>
    </lineage>
</organism>
<sequence length="136" mass="15938">MKKTKGKAIILFDGVCNFCDQTVNFLINHDTDENFLFASLQSNAGQNLLKKFNLPTEHFDSFIYVKGEKYFTKSTAALHIAKDLRKGWQLLYILILIPGPIRDRCYDWIAKNRYKWFGKKQECAIPTPEIRKRFLN</sequence>
<dbReference type="GO" id="GO:0015035">
    <property type="term" value="F:protein-disulfide reductase activity"/>
    <property type="evidence" value="ECO:0007669"/>
    <property type="project" value="InterPro"/>
</dbReference>
<dbReference type="OrthoDB" id="9785438at2"/>
<dbReference type="EMBL" id="JJRY01000007">
    <property type="protein sequence ID" value="KEF38557.1"/>
    <property type="molecule type" value="Genomic_DNA"/>
</dbReference>
<dbReference type="RefSeq" id="WP_035195569.1">
    <property type="nucleotide sequence ID" value="NZ_JJRY01000007.1"/>
</dbReference>
<dbReference type="Pfam" id="PF04134">
    <property type="entry name" value="DCC1-like"/>
    <property type="match status" value="1"/>
</dbReference>
<proteinExistence type="predicted"/>
<name>A0A072NMT5_SCHAZ</name>
<dbReference type="InterPro" id="IPR007263">
    <property type="entry name" value="DCC1-like"/>
</dbReference>
<evidence type="ECO:0008006" key="3">
    <source>
        <dbReference type="Google" id="ProtNLM"/>
    </source>
</evidence>
<dbReference type="PATRIC" id="fig|1348973.3.peg.2118"/>
<reference evidence="1 2" key="1">
    <citation type="submission" date="2014-04" db="EMBL/GenBank/DDBJ databases">
        <title>Draft genome sequence of Bacillus azotoformans MEV2011, a (co-) denitrifying strain unable to grow in the presence of oxygen.</title>
        <authorList>
            <person name="Nielsen M."/>
            <person name="Schreiber L."/>
            <person name="Finster K."/>
            <person name="Schramm A."/>
        </authorList>
    </citation>
    <scope>NUCLEOTIDE SEQUENCE [LARGE SCALE GENOMIC DNA]</scope>
    <source>
        <strain evidence="1 2">MEV2011</strain>
    </source>
</reference>
<dbReference type="Proteomes" id="UP000027936">
    <property type="component" value="Unassembled WGS sequence"/>
</dbReference>
<dbReference type="AlphaFoldDB" id="A0A072NMT5"/>
<dbReference type="PANTHER" id="PTHR33639">
    <property type="entry name" value="THIOL-DISULFIDE OXIDOREDUCTASE DCC"/>
    <property type="match status" value="1"/>
</dbReference>
<gene>
    <name evidence="1" type="ORF">M670_02183</name>
</gene>
<comment type="caution">
    <text evidence="1">The sequence shown here is derived from an EMBL/GenBank/DDBJ whole genome shotgun (WGS) entry which is preliminary data.</text>
</comment>
<evidence type="ECO:0000313" key="1">
    <source>
        <dbReference type="EMBL" id="KEF38557.1"/>
    </source>
</evidence>